<protein>
    <recommendedName>
        <fullName evidence="1">Alpha-L-rhamnosidase six-hairpin glycosidase domain-containing protein</fullName>
    </recommendedName>
</protein>
<evidence type="ECO:0000259" key="1">
    <source>
        <dbReference type="Pfam" id="PF17389"/>
    </source>
</evidence>
<dbReference type="Pfam" id="PF17389">
    <property type="entry name" value="Bac_rhamnosid6H"/>
    <property type="match status" value="1"/>
</dbReference>
<feature type="domain" description="Alpha-L-rhamnosidase six-hairpin glycosidase" evidence="1">
    <location>
        <begin position="371"/>
        <end position="706"/>
    </location>
</feature>
<dbReference type="RefSeq" id="WP_212692171.1">
    <property type="nucleotide sequence ID" value="NZ_CP058561.1"/>
</dbReference>
<accession>A0A8J8M803</accession>
<dbReference type="EMBL" id="CP058561">
    <property type="protein sequence ID" value="QUH27875.1"/>
    <property type="molecule type" value="Genomic_DNA"/>
</dbReference>
<name>A0A8J8M803_9FIRM</name>
<dbReference type="Gene3D" id="2.60.120.260">
    <property type="entry name" value="Galactose-binding domain-like"/>
    <property type="match status" value="2"/>
</dbReference>
<evidence type="ECO:0000313" key="3">
    <source>
        <dbReference type="Proteomes" id="UP000677305"/>
    </source>
</evidence>
<proteinExistence type="predicted"/>
<dbReference type="PANTHER" id="PTHR34987">
    <property type="entry name" value="C, PUTATIVE (AFU_ORTHOLOGUE AFUA_3G02880)-RELATED"/>
    <property type="match status" value="1"/>
</dbReference>
<dbReference type="Gene3D" id="1.50.10.10">
    <property type="match status" value="1"/>
</dbReference>
<dbReference type="Gene3D" id="2.60.420.10">
    <property type="entry name" value="Maltose phosphorylase, domain 3"/>
    <property type="match status" value="1"/>
</dbReference>
<dbReference type="Proteomes" id="UP000677305">
    <property type="component" value="Chromosome"/>
</dbReference>
<organism evidence="2 3">
    <name type="scientific">Vallitalea guaymasensis</name>
    <dbReference type="NCBI Taxonomy" id="1185412"/>
    <lineage>
        <taxon>Bacteria</taxon>
        <taxon>Bacillati</taxon>
        <taxon>Bacillota</taxon>
        <taxon>Clostridia</taxon>
        <taxon>Lachnospirales</taxon>
        <taxon>Vallitaleaceae</taxon>
        <taxon>Vallitalea</taxon>
    </lineage>
</organism>
<reference evidence="2 3" key="1">
    <citation type="submission" date="2020-07" db="EMBL/GenBank/DDBJ databases">
        <title>Vallitalea guaymasensis genome.</title>
        <authorList>
            <person name="Postec A."/>
        </authorList>
    </citation>
    <scope>NUCLEOTIDE SEQUENCE [LARGE SCALE GENOMIC DNA]</scope>
    <source>
        <strain evidence="2 3">Ra1766G1</strain>
    </source>
</reference>
<dbReference type="AlphaFoldDB" id="A0A8J8M803"/>
<keyword evidence="3" id="KW-1185">Reference proteome</keyword>
<dbReference type="PANTHER" id="PTHR34987:SF2">
    <property type="entry name" value="B, PUTATIVE (AFU_ORTHOLOGUE AFUA_7G05040)-RELATED"/>
    <property type="match status" value="1"/>
</dbReference>
<gene>
    <name evidence="2" type="ORF">HYG85_02670</name>
</gene>
<dbReference type="InterPro" id="IPR035396">
    <property type="entry name" value="Bac_rhamnosid6H"/>
</dbReference>
<dbReference type="SUPFAM" id="SSF48208">
    <property type="entry name" value="Six-hairpin glycosidases"/>
    <property type="match status" value="1"/>
</dbReference>
<sequence length="773" mass="90110">MSKDFFKQSNPVWVNGLEKEKNMTLGLRGTFNAVSKDKVYINIATSGIYRIFLNGEFINYGPARGPHDLYRVDQIDVSRHINQGLNVIAVEVACYNINSFYILDQPSFIQLEVFINGDTVLGTSLDKDKKMDIKILKDRLQKVQRYSYQRTFVEIYDLDENYSSWRTDLTVTMGEIECCITDSKRFLERRVSYPNFNIIRPQRLISVGKIDKCKKTSYWNDRSMQVCETIKGYRIEELEEFLSHEVEELNCVNKKVIHKSIKDCMLINLDDNSYCICKLEHNNTGFIGLKVVCTQDTVLYLTFDEIISDTDIDFKRMGCVNAIKYHLKKGIYELETIEPYTLQYLKIIALTECRITDIYLREYVNPDIDSTNFKCDNLSINKIYRAGKRTYKQNALDIFMDCPSRERTGFLCDSFFTGRVEYDLTGRNRIEKNFLENFILPKSFKFLPEGMIPMCYPADHNAGEFIPNWSLWFIIELQEYLKRNNDTRLIVGAKETVYNILKYFKAFKNEDGLLEKLESWIFVEWSKCNDFVQDVNYPTNMLYSAALIAAGTLYQDKRLIQEGNNVKEIIRHQAYNGEFFVDNAIRDNGELCVSNNITETCQYYAFFFGVANKKLYPKLYDIIINELGPNRKGEELSYVYPSNAFIGNYLRLEVLSMNGEHGRVINELKDYFLYMAEKTGTLWEFVGTTASCNHGFASYVIRFIYRDGAGINKIDKVNKDIIIDTDNITLNSYDMNLMVEDDTIHIKYKNGEFMIDSDIEYKLKDMKGDILSK</sequence>
<evidence type="ECO:0000313" key="2">
    <source>
        <dbReference type="EMBL" id="QUH27875.1"/>
    </source>
</evidence>
<dbReference type="InterPro" id="IPR012341">
    <property type="entry name" value="6hp_glycosidase-like_sf"/>
</dbReference>
<dbReference type="InterPro" id="IPR008928">
    <property type="entry name" value="6-hairpin_glycosidase_sf"/>
</dbReference>
<dbReference type="GO" id="GO:0005975">
    <property type="term" value="P:carbohydrate metabolic process"/>
    <property type="evidence" value="ECO:0007669"/>
    <property type="project" value="InterPro"/>
</dbReference>
<dbReference type="KEGG" id="vgu:HYG85_02670"/>